<proteinExistence type="predicted"/>
<organism evidence="2 3">
    <name type="scientific">Shimia abyssi</name>
    <dbReference type="NCBI Taxonomy" id="1662395"/>
    <lineage>
        <taxon>Bacteria</taxon>
        <taxon>Pseudomonadati</taxon>
        <taxon>Pseudomonadota</taxon>
        <taxon>Alphaproteobacteria</taxon>
        <taxon>Rhodobacterales</taxon>
        <taxon>Roseobacteraceae</taxon>
    </lineage>
</organism>
<dbReference type="GO" id="GO:0005886">
    <property type="term" value="C:plasma membrane"/>
    <property type="evidence" value="ECO:0007669"/>
    <property type="project" value="TreeGrafter"/>
</dbReference>
<keyword evidence="1" id="KW-0472">Membrane</keyword>
<dbReference type="PANTHER" id="PTHR32309">
    <property type="entry name" value="TYROSINE-PROTEIN KINASE"/>
    <property type="match status" value="1"/>
</dbReference>
<comment type="caution">
    <text evidence="2">The sequence shown here is derived from an EMBL/GenBank/DDBJ whole genome shotgun (WGS) entry which is preliminary data.</text>
</comment>
<keyword evidence="1" id="KW-0812">Transmembrane</keyword>
<feature type="transmembrane region" description="Helical" evidence="1">
    <location>
        <begin position="386"/>
        <end position="410"/>
    </location>
</feature>
<name>A0A2P8F7A3_9RHOB</name>
<dbReference type="InterPro" id="IPR050445">
    <property type="entry name" value="Bact_polysacc_biosynth/exp"/>
</dbReference>
<evidence type="ECO:0000313" key="3">
    <source>
        <dbReference type="Proteomes" id="UP000240418"/>
    </source>
</evidence>
<protein>
    <submittedName>
        <fullName evidence="2">Capsular polysaccharide transport system permease protein</fullName>
    </submittedName>
</protein>
<reference evidence="2 3" key="1">
    <citation type="submission" date="2018-03" db="EMBL/GenBank/DDBJ databases">
        <title>Genomic Encyclopedia of Archaeal and Bacterial Type Strains, Phase II (KMG-II): from individual species to whole genera.</title>
        <authorList>
            <person name="Goeker M."/>
        </authorList>
    </citation>
    <scope>NUCLEOTIDE SEQUENCE [LARGE SCALE GENOMIC DNA]</scope>
    <source>
        <strain evidence="2 3">DSM 100673</strain>
    </source>
</reference>
<accession>A0A2P8F7A3</accession>
<keyword evidence="3" id="KW-1185">Reference proteome</keyword>
<dbReference type="GO" id="GO:0004713">
    <property type="term" value="F:protein tyrosine kinase activity"/>
    <property type="evidence" value="ECO:0007669"/>
    <property type="project" value="TreeGrafter"/>
</dbReference>
<dbReference type="PANTHER" id="PTHR32309:SF13">
    <property type="entry name" value="FERRIC ENTEROBACTIN TRANSPORT PROTEIN FEPE"/>
    <property type="match status" value="1"/>
</dbReference>
<sequence>MRWFCKTCQRQLPFSQYLVFILQKPLPSVPPAAQPDDKRSFALEATVKPRHRGLALSFILLVPVLSIVAAFYLWVVAEDQYASITGFTVRSEDGTSAIDVLGGLTQISGGGGASDADILYEFIQNQELVKAIDEKLDLRKIYGAPYPRDFVFGFDEKKPIEDLASHWRRMVRISYDSITGLIELRVHAFSANDAKNIAEAIVLESSRVINALSEQARRDATRYAEEDLGLAVERLKISRQAVTEFRSINQIADPTADIQVQMGLINTLQQSLADALVEISIVSETARASDPRMTQAERRIKAIRSLIAEERRKIGVGGTSAEGGDYAEVLGEFERLAVELEFSEQTYLAALTAYDIARAEARRKSRYLATYIQPTLAESSEYPQRLMLFVMVTFFGALTWAIFALVYYSIRDRR</sequence>
<evidence type="ECO:0000313" key="2">
    <source>
        <dbReference type="EMBL" id="PSL17605.1"/>
    </source>
</evidence>
<dbReference type="AlphaFoldDB" id="A0A2P8F7A3"/>
<gene>
    <name evidence="2" type="ORF">CLV88_11652</name>
</gene>
<dbReference type="Proteomes" id="UP000240418">
    <property type="component" value="Unassembled WGS sequence"/>
</dbReference>
<keyword evidence="1" id="KW-1133">Transmembrane helix</keyword>
<dbReference type="EMBL" id="PYGJ01000016">
    <property type="protein sequence ID" value="PSL17605.1"/>
    <property type="molecule type" value="Genomic_DNA"/>
</dbReference>
<feature type="transmembrane region" description="Helical" evidence="1">
    <location>
        <begin position="54"/>
        <end position="75"/>
    </location>
</feature>
<evidence type="ECO:0000256" key="1">
    <source>
        <dbReference type="SAM" id="Phobius"/>
    </source>
</evidence>